<protein>
    <submittedName>
        <fullName evidence="1">Uncharacterized protein</fullName>
    </submittedName>
</protein>
<organism evidence="1 2">
    <name type="scientific">Acer saccharum</name>
    <name type="common">Sugar maple</name>
    <dbReference type="NCBI Taxonomy" id="4024"/>
    <lineage>
        <taxon>Eukaryota</taxon>
        <taxon>Viridiplantae</taxon>
        <taxon>Streptophyta</taxon>
        <taxon>Embryophyta</taxon>
        <taxon>Tracheophyta</taxon>
        <taxon>Spermatophyta</taxon>
        <taxon>Magnoliopsida</taxon>
        <taxon>eudicotyledons</taxon>
        <taxon>Gunneridae</taxon>
        <taxon>Pentapetalae</taxon>
        <taxon>rosids</taxon>
        <taxon>malvids</taxon>
        <taxon>Sapindales</taxon>
        <taxon>Sapindaceae</taxon>
        <taxon>Hippocastanoideae</taxon>
        <taxon>Acereae</taxon>
        <taxon>Acer</taxon>
    </lineage>
</organism>
<gene>
    <name evidence="1" type="ORF">LWI29_014500</name>
</gene>
<keyword evidence="2" id="KW-1185">Reference proteome</keyword>
<reference evidence="1" key="1">
    <citation type="journal article" date="2022" name="Plant J.">
        <title>Strategies of tolerance reflected in two North American maple genomes.</title>
        <authorList>
            <person name="McEvoy S.L."/>
            <person name="Sezen U.U."/>
            <person name="Trouern-Trend A."/>
            <person name="McMahon S.M."/>
            <person name="Schaberg P.G."/>
            <person name="Yang J."/>
            <person name="Wegrzyn J.L."/>
            <person name="Swenson N.G."/>
        </authorList>
    </citation>
    <scope>NUCLEOTIDE SEQUENCE</scope>
    <source>
        <strain evidence="1">NS2018</strain>
    </source>
</reference>
<dbReference type="AlphaFoldDB" id="A0AA39TFZ9"/>
<sequence length="190" mass="21775">MSSMAFYDHIVYSNEYLSKKALVIDFGNEFNGFATLNLHLSASQLACLRRSELFPELMSEAIRELASCFVKLYCILSNMQVHDNSLFAIYMGYPYLSSKVMRLKAMKAKEEGRKIVFQRYIIDWYAFELNKFGCFDDIPCSRISETGSSKKAMTNLGLASRDVEDLTEEERNSLNTKAIHEIGLHFIKSV</sequence>
<evidence type="ECO:0000313" key="2">
    <source>
        <dbReference type="Proteomes" id="UP001168877"/>
    </source>
</evidence>
<accession>A0AA39TFZ9</accession>
<name>A0AA39TFZ9_ACESA</name>
<comment type="caution">
    <text evidence="1">The sequence shown here is derived from an EMBL/GenBank/DDBJ whole genome shotgun (WGS) entry which is preliminary data.</text>
</comment>
<evidence type="ECO:0000313" key="1">
    <source>
        <dbReference type="EMBL" id="KAK0604320.1"/>
    </source>
</evidence>
<dbReference type="EMBL" id="JAUESC010000002">
    <property type="protein sequence ID" value="KAK0604320.1"/>
    <property type="molecule type" value="Genomic_DNA"/>
</dbReference>
<dbReference type="Proteomes" id="UP001168877">
    <property type="component" value="Unassembled WGS sequence"/>
</dbReference>
<reference evidence="1" key="2">
    <citation type="submission" date="2023-06" db="EMBL/GenBank/DDBJ databases">
        <authorList>
            <person name="Swenson N.G."/>
            <person name="Wegrzyn J.L."/>
            <person name="Mcevoy S.L."/>
        </authorList>
    </citation>
    <scope>NUCLEOTIDE SEQUENCE</scope>
    <source>
        <strain evidence="1">NS2018</strain>
        <tissue evidence="1">Leaf</tissue>
    </source>
</reference>
<proteinExistence type="predicted"/>